<dbReference type="Proteomes" id="UP000323708">
    <property type="component" value="Unassembled WGS sequence"/>
</dbReference>
<dbReference type="RefSeq" id="WP_149609526.1">
    <property type="nucleotide sequence ID" value="NZ_VTUX01000001.1"/>
</dbReference>
<protein>
    <submittedName>
        <fullName evidence="2">DUF58 domain-containing protein</fullName>
    </submittedName>
</protein>
<evidence type="ECO:0000313" key="2">
    <source>
        <dbReference type="EMBL" id="KAA1194057.1"/>
    </source>
</evidence>
<sequence>MLRPQFTHPARGAYVALEQLIALRFPARQLKLARRKRALNHITGPNKSNFRGRGIDFEEVRNYQPGDDIRGIDWRVTARTGEAHTKLFREERERPVIMVIDQRPAMFFGSRHCFKSVLAAHLASLLSWAALDGGDRIGGLVFNHREHSEIRPRRSRRNVLALLSQIESFNASLPLAPQRENQSFAEMLANLRRIAKPGSDIYLVSDFAGATSEDARRHLFQLSRHAQVTALACHDPLERELPRAGRYAVTDGERRSELDTADQRIRAHYQRSMAAQSATLQQDLQRLGIPLLAASTEQAPLSLLQTYYGEAGR</sequence>
<proteinExistence type="predicted"/>
<evidence type="ECO:0000259" key="1">
    <source>
        <dbReference type="Pfam" id="PF01882"/>
    </source>
</evidence>
<feature type="domain" description="DUF58" evidence="1">
    <location>
        <begin position="59"/>
        <end position="278"/>
    </location>
</feature>
<comment type="caution">
    <text evidence="2">The sequence shown here is derived from an EMBL/GenBank/DDBJ whole genome shotgun (WGS) entry which is preliminary data.</text>
</comment>
<gene>
    <name evidence="2" type="ORF">F0M18_01010</name>
</gene>
<dbReference type="EMBL" id="VTUX01000001">
    <property type="protein sequence ID" value="KAA1194057.1"/>
    <property type="molecule type" value="Genomic_DNA"/>
</dbReference>
<dbReference type="Pfam" id="PF01882">
    <property type="entry name" value="DUF58"/>
    <property type="match status" value="1"/>
</dbReference>
<dbReference type="AlphaFoldDB" id="A0A5B0X6B4"/>
<dbReference type="PANTHER" id="PTHR33608">
    <property type="entry name" value="BLL2464 PROTEIN"/>
    <property type="match status" value="1"/>
</dbReference>
<keyword evidence="3" id="KW-1185">Reference proteome</keyword>
<organism evidence="2 3">
    <name type="scientific">Pseudohalioglobus sediminis</name>
    <dbReference type="NCBI Taxonomy" id="2606449"/>
    <lineage>
        <taxon>Bacteria</taxon>
        <taxon>Pseudomonadati</taxon>
        <taxon>Pseudomonadota</taxon>
        <taxon>Gammaproteobacteria</taxon>
        <taxon>Cellvibrionales</taxon>
        <taxon>Halieaceae</taxon>
        <taxon>Pseudohalioglobus</taxon>
    </lineage>
</organism>
<dbReference type="PANTHER" id="PTHR33608:SF12">
    <property type="entry name" value="DUF58 DOMAIN-CONTAINING PROTEIN"/>
    <property type="match status" value="1"/>
</dbReference>
<dbReference type="InterPro" id="IPR002881">
    <property type="entry name" value="DUF58"/>
</dbReference>
<name>A0A5B0X6B4_9GAMM</name>
<accession>A0A5B0X6B4</accession>
<evidence type="ECO:0000313" key="3">
    <source>
        <dbReference type="Proteomes" id="UP000323708"/>
    </source>
</evidence>
<reference evidence="2 3" key="1">
    <citation type="submission" date="2019-09" db="EMBL/GenBank/DDBJ databases">
        <authorList>
            <person name="Chen X.-Y."/>
        </authorList>
    </citation>
    <scope>NUCLEOTIDE SEQUENCE [LARGE SCALE GENOMIC DNA]</scope>
    <source>
        <strain evidence="2 3">NY5</strain>
    </source>
</reference>